<name>A0ABP6QA52_9ACTN</name>
<dbReference type="Proteomes" id="UP001501237">
    <property type="component" value="Unassembled WGS sequence"/>
</dbReference>
<accession>A0ABP6QA52</accession>
<keyword evidence="2" id="KW-1185">Reference proteome</keyword>
<gene>
    <name evidence="1" type="ORF">GCM10010468_32650</name>
</gene>
<dbReference type="EMBL" id="BAAAUV010000007">
    <property type="protein sequence ID" value="GAA3212976.1"/>
    <property type="molecule type" value="Genomic_DNA"/>
</dbReference>
<evidence type="ECO:0000313" key="1">
    <source>
        <dbReference type="EMBL" id="GAA3212976.1"/>
    </source>
</evidence>
<sequence length="70" mass="7608">MLLGRGRLGPQVELGAVLLEALPDGEAAQTKDGEHEKLLHGEDPFTSDKWTVTTLATPTRRTEPPWCIGV</sequence>
<reference evidence="2" key="1">
    <citation type="journal article" date="2019" name="Int. J. Syst. Evol. Microbiol.">
        <title>The Global Catalogue of Microorganisms (GCM) 10K type strain sequencing project: providing services to taxonomists for standard genome sequencing and annotation.</title>
        <authorList>
            <consortium name="The Broad Institute Genomics Platform"/>
            <consortium name="The Broad Institute Genome Sequencing Center for Infectious Disease"/>
            <person name="Wu L."/>
            <person name="Ma J."/>
        </authorList>
    </citation>
    <scope>NUCLEOTIDE SEQUENCE [LARGE SCALE GENOMIC DNA]</scope>
    <source>
        <strain evidence="2">JCM 9377</strain>
    </source>
</reference>
<protein>
    <submittedName>
        <fullName evidence="1">Uncharacterized protein</fullName>
    </submittedName>
</protein>
<comment type="caution">
    <text evidence="1">The sequence shown here is derived from an EMBL/GenBank/DDBJ whole genome shotgun (WGS) entry which is preliminary data.</text>
</comment>
<organism evidence="1 2">
    <name type="scientific">Actinocorallia longicatena</name>
    <dbReference type="NCBI Taxonomy" id="111803"/>
    <lineage>
        <taxon>Bacteria</taxon>
        <taxon>Bacillati</taxon>
        <taxon>Actinomycetota</taxon>
        <taxon>Actinomycetes</taxon>
        <taxon>Streptosporangiales</taxon>
        <taxon>Thermomonosporaceae</taxon>
        <taxon>Actinocorallia</taxon>
    </lineage>
</organism>
<evidence type="ECO:0000313" key="2">
    <source>
        <dbReference type="Proteomes" id="UP001501237"/>
    </source>
</evidence>
<proteinExistence type="predicted"/>